<sequence>MAGKYLLYVSSASASFSDILLGHLQGFEHDISPCPPTSHLGRLPSLPSLPPWRPYMLQIVSGMGCSSTAWGWSPSAICSPSHPSRLRFLCQSTSLSMALPIQDTSGECSKYGCPDLTQDATKPEPEQLEHV</sequence>
<reference evidence="1" key="1">
    <citation type="submission" date="2020-05" db="EMBL/GenBank/DDBJ databases">
        <title>Mycena genomes resolve the evolution of fungal bioluminescence.</title>
        <authorList>
            <person name="Tsai I.J."/>
        </authorList>
    </citation>
    <scope>NUCLEOTIDE SEQUENCE</scope>
    <source>
        <strain evidence="1">CCC161011</strain>
    </source>
</reference>
<organism evidence="1 2">
    <name type="scientific">Mycena venus</name>
    <dbReference type="NCBI Taxonomy" id="2733690"/>
    <lineage>
        <taxon>Eukaryota</taxon>
        <taxon>Fungi</taxon>
        <taxon>Dikarya</taxon>
        <taxon>Basidiomycota</taxon>
        <taxon>Agaricomycotina</taxon>
        <taxon>Agaricomycetes</taxon>
        <taxon>Agaricomycetidae</taxon>
        <taxon>Agaricales</taxon>
        <taxon>Marasmiineae</taxon>
        <taxon>Mycenaceae</taxon>
        <taxon>Mycena</taxon>
    </lineage>
</organism>
<name>A0A8H6YI20_9AGAR</name>
<keyword evidence="2" id="KW-1185">Reference proteome</keyword>
<dbReference type="EMBL" id="JACAZI010000006">
    <property type="protein sequence ID" value="KAF7358355.1"/>
    <property type="molecule type" value="Genomic_DNA"/>
</dbReference>
<accession>A0A8H6YI20</accession>
<dbReference type="Proteomes" id="UP000620124">
    <property type="component" value="Unassembled WGS sequence"/>
</dbReference>
<gene>
    <name evidence="1" type="ORF">MVEN_00885500</name>
</gene>
<evidence type="ECO:0000313" key="2">
    <source>
        <dbReference type="Proteomes" id="UP000620124"/>
    </source>
</evidence>
<dbReference type="AlphaFoldDB" id="A0A8H6YI20"/>
<protein>
    <submittedName>
        <fullName evidence="1">Uncharacterized protein</fullName>
    </submittedName>
</protein>
<proteinExistence type="predicted"/>
<comment type="caution">
    <text evidence="1">The sequence shown here is derived from an EMBL/GenBank/DDBJ whole genome shotgun (WGS) entry which is preliminary data.</text>
</comment>
<evidence type="ECO:0000313" key="1">
    <source>
        <dbReference type="EMBL" id="KAF7358355.1"/>
    </source>
</evidence>